<gene>
    <name evidence="1" type="ordered locus">Rumal_3631</name>
</gene>
<protein>
    <submittedName>
        <fullName evidence="1">Uncharacterized protein</fullName>
    </submittedName>
</protein>
<dbReference type="AlphaFoldDB" id="E6UK74"/>
<sequence length="75" mass="8169">MSTYDGTFQGKIAKIVERNDGSGKCDIYYGGPTGDGPGHGHIVVDGSDAVHYWRDSNTSHSNYLLNDAKKNHTKI</sequence>
<name>E6UK74_RUMA7</name>
<keyword evidence="1" id="KW-0614">Plasmid</keyword>
<dbReference type="KEGG" id="ral:Rumal_3631"/>
<accession>E6UK74</accession>
<dbReference type="HOGENOM" id="CLU_2668806_0_0_9"/>
<organism evidence="1 2">
    <name type="scientific">Ruminococcus albus (strain ATCC 27210 / DSM 20455 / JCM 14654 / NCDO 2250 / 7)</name>
    <dbReference type="NCBI Taxonomy" id="697329"/>
    <lineage>
        <taxon>Bacteria</taxon>
        <taxon>Bacillati</taxon>
        <taxon>Bacillota</taxon>
        <taxon>Clostridia</taxon>
        <taxon>Eubacteriales</taxon>
        <taxon>Oscillospiraceae</taxon>
        <taxon>Ruminococcus</taxon>
    </lineage>
</organism>
<evidence type="ECO:0000313" key="1">
    <source>
        <dbReference type="EMBL" id="ADU24070.1"/>
    </source>
</evidence>
<dbReference type="EMBL" id="CP002404">
    <property type="protein sequence ID" value="ADU24070.1"/>
    <property type="molecule type" value="Genomic_DNA"/>
</dbReference>
<geneLocation type="plasmid" evidence="1 2">
    <name>pRUMAL01</name>
</geneLocation>
<evidence type="ECO:0000313" key="2">
    <source>
        <dbReference type="Proteomes" id="UP000006919"/>
    </source>
</evidence>
<proteinExistence type="predicted"/>
<dbReference type="Proteomes" id="UP000006919">
    <property type="component" value="Plasmid pRUMAL01"/>
</dbReference>
<dbReference type="RefSeq" id="WP_013483618.1">
    <property type="nucleotide sequence ID" value="NC_014824.1"/>
</dbReference>
<reference evidence="2" key="1">
    <citation type="journal article" date="2011" name="J. Bacteriol.">
        <title>Complete genome of the cellulolytic ruminal bacterium Ruminococcus albus 7.</title>
        <authorList>
            <person name="Suen G."/>
            <person name="Stevenson D.M."/>
            <person name="Bruce D.C."/>
            <person name="Chertkov O."/>
            <person name="Copeland A."/>
            <person name="Cheng J.F."/>
            <person name="Detter C."/>
            <person name="Detter J.C."/>
            <person name="Goodwin L.A."/>
            <person name="Han C.S."/>
            <person name="Hauser L.J."/>
            <person name="Ivanova N.N."/>
            <person name="Kyrpides N.C."/>
            <person name="Land M.L."/>
            <person name="Lapidus A."/>
            <person name="Lucas S."/>
            <person name="Ovchinnikova G."/>
            <person name="Pitluck S."/>
            <person name="Tapia R."/>
            <person name="Woyke T."/>
            <person name="Boyum J."/>
            <person name="Mead D."/>
            <person name="Weimer P.J."/>
        </authorList>
    </citation>
    <scope>NUCLEOTIDE SEQUENCE [LARGE SCALE GENOMIC DNA]</scope>
    <source>
        <strain evidence="2">ATCC 27210 / DSM 20455 / JCM 14654 / NCDO 2250 / 7</strain>
        <plasmid evidence="2">pRUMAL01</plasmid>
    </source>
</reference>